<comment type="caution">
    <text evidence="1">The sequence shown here is derived from an EMBL/GenBank/DDBJ whole genome shotgun (WGS) entry which is preliminary data.</text>
</comment>
<evidence type="ECO:0000313" key="2">
    <source>
        <dbReference type="Proteomes" id="UP000799764"/>
    </source>
</evidence>
<gene>
    <name evidence="1" type="ORF">P171DRAFT_479984</name>
</gene>
<dbReference type="OrthoDB" id="1731983at2759"/>
<dbReference type="Proteomes" id="UP000799764">
    <property type="component" value="Unassembled WGS sequence"/>
</dbReference>
<name>A0A9P4PV99_9PLEO</name>
<reference evidence="1" key="1">
    <citation type="journal article" date="2020" name="Stud. Mycol.">
        <title>101 Dothideomycetes genomes: a test case for predicting lifestyles and emergence of pathogens.</title>
        <authorList>
            <person name="Haridas S."/>
            <person name="Albert R."/>
            <person name="Binder M."/>
            <person name="Bloem J."/>
            <person name="Labutti K."/>
            <person name="Salamov A."/>
            <person name="Andreopoulos B."/>
            <person name="Baker S."/>
            <person name="Barry K."/>
            <person name="Bills G."/>
            <person name="Bluhm B."/>
            <person name="Cannon C."/>
            <person name="Castanera R."/>
            <person name="Culley D."/>
            <person name="Daum C."/>
            <person name="Ezra D."/>
            <person name="Gonzalez J."/>
            <person name="Henrissat B."/>
            <person name="Kuo A."/>
            <person name="Liang C."/>
            <person name="Lipzen A."/>
            <person name="Lutzoni F."/>
            <person name="Magnuson J."/>
            <person name="Mondo S."/>
            <person name="Nolan M."/>
            <person name="Ohm R."/>
            <person name="Pangilinan J."/>
            <person name="Park H.-J."/>
            <person name="Ramirez L."/>
            <person name="Alfaro M."/>
            <person name="Sun H."/>
            <person name="Tritt A."/>
            <person name="Yoshinaga Y."/>
            <person name="Zwiers L.-H."/>
            <person name="Turgeon B."/>
            <person name="Goodwin S."/>
            <person name="Spatafora J."/>
            <person name="Crous P."/>
            <person name="Grigoriev I."/>
        </authorList>
    </citation>
    <scope>NUCLEOTIDE SEQUENCE</scope>
    <source>
        <strain evidence="1">CBS 690.94</strain>
    </source>
</reference>
<sequence>MNKERLFAEIERWYGNEKCAVGPSEDLSKFEHAESKGGKDCPLGCGPPPVTGFTFKGLDWAQRQCNKRAWKEIMEASRGAVTNDPFAEDAVKENFQFLDLYFSISVTASMNKTRLHGWTGFSDTLEAAFEPVKEIFGMGLLPPVVADAARPLV</sequence>
<protein>
    <submittedName>
        <fullName evidence="1">Uncharacterized protein</fullName>
    </submittedName>
</protein>
<accession>A0A9P4PV99</accession>
<dbReference type="EMBL" id="MU001493">
    <property type="protein sequence ID" value="KAF2450930.1"/>
    <property type="molecule type" value="Genomic_DNA"/>
</dbReference>
<dbReference type="AlphaFoldDB" id="A0A9P4PV99"/>
<proteinExistence type="predicted"/>
<evidence type="ECO:0000313" key="1">
    <source>
        <dbReference type="EMBL" id="KAF2450930.1"/>
    </source>
</evidence>
<organism evidence="1 2">
    <name type="scientific">Karstenula rhodostoma CBS 690.94</name>
    <dbReference type="NCBI Taxonomy" id="1392251"/>
    <lineage>
        <taxon>Eukaryota</taxon>
        <taxon>Fungi</taxon>
        <taxon>Dikarya</taxon>
        <taxon>Ascomycota</taxon>
        <taxon>Pezizomycotina</taxon>
        <taxon>Dothideomycetes</taxon>
        <taxon>Pleosporomycetidae</taxon>
        <taxon>Pleosporales</taxon>
        <taxon>Massarineae</taxon>
        <taxon>Didymosphaeriaceae</taxon>
        <taxon>Karstenula</taxon>
    </lineage>
</organism>
<keyword evidence="2" id="KW-1185">Reference proteome</keyword>
<dbReference type="Gene3D" id="3.40.50.720">
    <property type="entry name" value="NAD(P)-binding Rossmann-like Domain"/>
    <property type="match status" value="1"/>
</dbReference>